<keyword evidence="1" id="KW-0812">Transmembrane</keyword>
<accession>A0A1D3JUZ2</accession>
<dbReference type="InterPro" id="IPR032637">
    <property type="entry name" value="Phage_holin-like"/>
</dbReference>
<evidence type="ECO:0000256" key="1">
    <source>
        <dbReference type="SAM" id="Phobius"/>
    </source>
</evidence>
<dbReference type="Pfam" id="PF16931">
    <property type="entry name" value="Phage_holin_8"/>
    <property type="match status" value="1"/>
</dbReference>
<feature type="transmembrane region" description="Helical" evidence="1">
    <location>
        <begin position="53"/>
        <end position="75"/>
    </location>
</feature>
<gene>
    <name evidence="2" type="ORF">PVE_R1G2004</name>
</gene>
<keyword evidence="1" id="KW-0472">Membrane</keyword>
<proteinExistence type="predicted"/>
<reference evidence="3" key="1">
    <citation type="submission" date="2016-07" db="EMBL/GenBank/DDBJ databases">
        <authorList>
            <person name="Florea S."/>
            <person name="Webb J.S."/>
            <person name="Jaromczyk J."/>
            <person name="Schardl C.L."/>
        </authorList>
    </citation>
    <scope>NUCLEOTIDE SEQUENCE [LARGE SCALE GENOMIC DNA]</scope>
    <source>
        <strain evidence="3">1YdBTEX2</strain>
    </source>
</reference>
<evidence type="ECO:0000313" key="2">
    <source>
        <dbReference type="EMBL" id="SBW79890.1"/>
    </source>
</evidence>
<name>A0A1D3JUZ2_PSEVE</name>
<sequence length="97" mass="10693">MNAVVGAFAGAMFFVVFAKDLKPWARFGYFIASWVLGYYVASEVIGREWARTSGLVAFFGALFCVVVCISLLEWIDGGKIPGWLQWVADRFGGSRNG</sequence>
<dbReference type="EMBL" id="LT599583">
    <property type="protein sequence ID" value="SBW79890.1"/>
    <property type="molecule type" value="Genomic_DNA"/>
</dbReference>
<evidence type="ECO:0000313" key="3">
    <source>
        <dbReference type="Proteomes" id="UP000245431"/>
    </source>
</evidence>
<dbReference type="AlphaFoldDB" id="A0A1D3JUZ2"/>
<protein>
    <submittedName>
        <fullName evidence="2">Conserved hypothetical membrane protein</fullName>
    </submittedName>
</protein>
<keyword evidence="1" id="KW-1133">Transmembrane helix</keyword>
<dbReference type="Proteomes" id="UP000245431">
    <property type="component" value="Chromosome PVE_r1"/>
</dbReference>
<feature type="transmembrane region" description="Helical" evidence="1">
    <location>
        <begin position="28"/>
        <end position="46"/>
    </location>
</feature>
<organism evidence="2 3">
    <name type="scientific">Pseudomonas veronii 1YdBTEX2</name>
    <dbReference type="NCBI Taxonomy" id="1295141"/>
    <lineage>
        <taxon>Bacteria</taxon>
        <taxon>Pseudomonadati</taxon>
        <taxon>Pseudomonadota</taxon>
        <taxon>Gammaproteobacteria</taxon>
        <taxon>Pseudomonadales</taxon>
        <taxon>Pseudomonadaceae</taxon>
        <taxon>Pseudomonas</taxon>
    </lineage>
</organism>